<dbReference type="InterPro" id="IPR006680">
    <property type="entry name" value="Amidohydro-rel"/>
</dbReference>
<comment type="caution">
    <text evidence="3">The sequence shown here is derived from an EMBL/GenBank/DDBJ whole genome shotgun (WGS) entry which is preliminary data.</text>
</comment>
<keyword evidence="3" id="KW-0378">Hydrolase</keyword>
<comment type="similarity">
    <text evidence="1">Belongs to the metallo-dependent hydrolases superfamily.</text>
</comment>
<accession>A0A4S1WXB3</accession>
<dbReference type="RefSeq" id="WP_135982869.1">
    <property type="nucleotide sequence ID" value="NZ_JAASQM010000001.1"/>
</dbReference>
<dbReference type="GO" id="GO:0016787">
    <property type="term" value="F:hydrolase activity"/>
    <property type="evidence" value="ECO:0007669"/>
    <property type="project" value="UniProtKB-KW"/>
</dbReference>
<dbReference type="PANTHER" id="PTHR43569">
    <property type="entry name" value="AMIDOHYDROLASE"/>
    <property type="match status" value="1"/>
</dbReference>
<sequence length="268" mass="28683">MIDAHVHLWRIGAHGCVWPGPDLAAIHRDFDLADFRAAAGEGVEAVLLVQSQEDLADTDWLLGLADPLIAGVVGWVDLAAPDAPARVAALATHPLLRGVRPMVQGRADDWYDGANDAALAAMAHHRLVLDALVQPRHLDSLGRLAARHPDLAIVIDHAAKPQAEGFEAWVCAIDSVAGHANLHCKLSGLVTESAAVADAFAAIWRAFGPERLLWGSDWPVVNLAASYGEWREMARALVPAEHWGAVFGGNARRVYRLEEGRSDGGKGS</sequence>
<feature type="domain" description="Amidohydrolase-related" evidence="2">
    <location>
        <begin position="2"/>
        <end position="257"/>
    </location>
</feature>
<evidence type="ECO:0000256" key="1">
    <source>
        <dbReference type="ARBA" id="ARBA00038310"/>
    </source>
</evidence>
<reference evidence="3 4" key="1">
    <citation type="submission" date="2019-04" db="EMBL/GenBank/DDBJ databases">
        <title>Sphingomonas psychrotolerans sp. nov., isolated from soil in the Tianshan Mountains, Xinjiang, China.</title>
        <authorList>
            <person name="Luo Y."/>
            <person name="Sheng H."/>
        </authorList>
    </citation>
    <scope>NUCLEOTIDE SEQUENCE [LARGE SCALE GENOMIC DNA]</scope>
    <source>
        <strain evidence="3 4">KIS18-15</strain>
    </source>
</reference>
<name>A0A4S1WXB3_9SPHN</name>
<dbReference type="SUPFAM" id="SSF51556">
    <property type="entry name" value="Metallo-dependent hydrolases"/>
    <property type="match status" value="1"/>
</dbReference>
<organism evidence="3 4">
    <name type="scientific">Sphingomonas naasensis</name>
    <dbReference type="NCBI Taxonomy" id="1344951"/>
    <lineage>
        <taxon>Bacteria</taxon>
        <taxon>Pseudomonadati</taxon>
        <taxon>Pseudomonadota</taxon>
        <taxon>Alphaproteobacteria</taxon>
        <taxon>Sphingomonadales</taxon>
        <taxon>Sphingomonadaceae</taxon>
        <taxon>Sphingomonas</taxon>
    </lineage>
</organism>
<dbReference type="InterPro" id="IPR052350">
    <property type="entry name" value="Metallo-dep_Lactonases"/>
</dbReference>
<gene>
    <name evidence="3" type="ORF">E5A74_03625</name>
</gene>
<keyword evidence="4" id="KW-1185">Reference proteome</keyword>
<dbReference type="PANTHER" id="PTHR43569:SF2">
    <property type="entry name" value="AMIDOHYDROLASE-RELATED DOMAIN-CONTAINING PROTEIN"/>
    <property type="match status" value="1"/>
</dbReference>
<dbReference type="InterPro" id="IPR032466">
    <property type="entry name" value="Metal_Hydrolase"/>
</dbReference>
<dbReference type="Proteomes" id="UP000309848">
    <property type="component" value="Unassembled WGS sequence"/>
</dbReference>
<evidence type="ECO:0000259" key="2">
    <source>
        <dbReference type="Pfam" id="PF04909"/>
    </source>
</evidence>
<evidence type="ECO:0000313" key="4">
    <source>
        <dbReference type="Proteomes" id="UP000309848"/>
    </source>
</evidence>
<dbReference type="AlphaFoldDB" id="A0A4S1WXB3"/>
<protein>
    <submittedName>
        <fullName evidence="3">Hydrolase</fullName>
    </submittedName>
</protein>
<evidence type="ECO:0000313" key="3">
    <source>
        <dbReference type="EMBL" id="TGX46256.1"/>
    </source>
</evidence>
<dbReference type="Pfam" id="PF04909">
    <property type="entry name" value="Amidohydro_2"/>
    <property type="match status" value="1"/>
</dbReference>
<proteinExistence type="inferred from homology"/>
<dbReference type="EMBL" id="SRXU01000001">
    <property type="protein sequence ID" value="TGX46256.1"/>
    <property type="molecule type" value="Genomic_DNA"/>
</dbReference>
<dbReference type="Gene3D" id="3.20.20.140">
    <property type="entry name" value="Metal-dependent hydrolases"/>
    <property type="match status" value="1"/>
</dbReference>
<dbReference type="OrthoDB" id="9787654at2"/>